<sequence>MARYTGPKCKLCRREGEKLFLKGDRCYTPKCAFEKRRYPPGVHGPTSRRKLSIYGMQLREKQKVKRIYGVLEAQFKKYFELARKMPGNTGENLLTLLERRLDNVVYQLGFAESRAQARQFVRHGHIRVNGRKVDIPSYLVKEGDVISVKEKSRNIPAIVKSVEARDLQALPAWLSLDKEKFEGRVVRLPVRADITHPINERLIVELYSK</sequence>
<evidence type="ECO:0000256" key="7">
    <source>
        <dbReference type="HAMAP-Rule" id="MF_01306"/>
    </source>
</evidence>
<feature type="domain" description="RNA-binding S4" evidence="8">
    <location>
        <begin position="99"/>
        <end position="168"/>
    </location>
</feature>
<dbReference type="GO" id="GO:0042274">
    <property type="term" value="P:ribosomal small subunit biogenesis"/>
    <property type="evidence" value="ECO:0007669"/>
    <property type="project" value="TreeGrafter"/>
</dbReference>
<dbReference type="Gene3D" id="1.10.1050.10">
    <property type="entry name" value="Ribosomal Protein S4 Delta 41, Chain A, domain 1"/>
    <property type="match status" value="1"/>
</dbReference>
<comment type="function">
    <text evidence="7">With S5 and S12 plays an important role in translational accuracy.</text>
</comment>
<reference evidence="10" key="1">
    <citation type="journal article" date="2020" name="mSystems">
        <title>Genome- and Community-Level Interaction Insights into Carbon Utilization and Element Cycling Functions of Hydrothermarchaeota in Hydrothermal Sediment.</title>
        <authorList>
            <person name="Zhou Z."/>
            <person name="Liu Y."/>
            <person name="Xu W."/>
            <person name="Pan J."/>
            <person name="Luo Z.H."/>
            <person name="Li M."/>
        </authorList>
    </citation>
    <scope>NUCLEOTIDE SEQUENCE [LARGE SCALE GENOMIC DNA]</scope>
    <source>
        <strain evidence="10">HyVt-96</strain>
    </source>
</reference>
<dbReference type="Proteomes" id="UP000886050">
    <property type="component" value="Unassembled WGS sequence"/>
</dbReference>
<comment type="subunit">
    <text evidence="7">Part of the 30S ribosomal subunit. Contacts protein S5. The interaction surface between S4 and S5 is involved in control of translational fidelity.</text>
</comment>
<feature type="domain" description="Small ribosomal subunit protein uS4 N-terminal" evidence="9">
    <location>
        <begin position="3"/>
        <end position="98"/>
    </location>
</feature>
<dbReference type="GO" id="GO:0006412">
    <property type="term" value="P:translation"/>
    <property type="evidence" value="ECO:0007669"/>
    <property type="project" value="UniProtKB-UniRule"/>
</dbReference>
<evidence type="ECO:0000259" key="8">
    <source>
        <dbReference type="SMART" id="SM00363"/>
    </source>
</evidence>
<evidence type="ECO:0000256" key="1">
    <source>
        <dbReference type="ARBA" id="ARBA00007465"/>
    </source>
</evidence>
<evidence type="ECO:0000256" key="6">
    <source>
        <dbReference type="ARBA" id="ARBA00035254"/>
    </source>
</evidence>
<dbReference type="InterPro" id="IPR005709">
    <property type="entry name" value="Ribosomal_uS4_bac-type"/>
</dbReference>
<dbReference type="FunFam" id="1.10.1050.10:FF:000001">
    <property type="entry name" value="30S ribosomal protein S4"/>
    <property type="match status" value="1"/>
</dbReference>
<dbReference type="Pfam" id="PF01479">
    <property type="entry name" value="S4"/>
    <property type="match status" value="1"/>
</dbReference>
<dbReference type="PANTHER" id="PTHR11831:SF4">
    <property type="entry name" value="SMALL RIBOSOMAL SUBUNIT PROTEIN US4M"/>
    <property type="match status" value="1"/>
</dbReference>
<evidence type="ECO:0000256" key="2">
    <source>
        <dbReference type="ARBA" id="ARBA00022730"/>
    </source>
</evidence>
<comment type="function">
    <text evidence="7">One of the primary rRNA binding proteins, it binds directly to 16S rRNA where it nucleates assembly of the body of the 30S subunit.</text>
</comment>
<proteinExistence type="inferred from homology"/>
<dbReference type="Gene3D" id="3.10.290.10">
    <property type="entry name" value="RNA-binding S4 domain"/>
    <property type="match status" value="1"/>
</dbReference>
<dbReference type="SMART" id="SM01390">
    <property type="entry name" value="Ribosomal_S4"/>
    <property type="match status" value="1"/>
</dbReference>
<keyword evidence="2 7" id="KW-0699">rRNA-binding</keyword>
<evidence type="ECO:0000256" key="5">
    <source>
        <dbReference type="ARBA" id="ARBA00023274"/>
    </source>
</evidence>
<keyword evidence="3 7" id="KW-0694">RNA-binding</keyword>
<gene>
    <name evidence="7" type="primary">rpsD</name>
    <name evidence="10" type="ORF">ENL43_01560</name>
</gene>
<dbReference type="InterPro" id="IPR002942">
    <property type="entry name" value="S4_RNA-bd"/>
</dbReference>
<dbReference type="InterPro" id="IPR022801">
    <property type="entry name" value="Ribosomal_uS4"/>
</dbReference>
<dbReference type="AlphaFoldDB" id="A0A7V5HN67"/>
<evidence type="ECO:0000256" key="3">
    <source>
        <dbReference type="ARBA" id="ARBA00022884"/>
    </source>
</evidence>
<dbReference type="NCBIfam" id="TIGR01017">
    <property type="entry name" value="rpsD_bact"/>
    <property type="match status" value="1"/>
</dbReference>
<dbReference type="InterPro" id="IPR036986">
    <property type="entry name" value="S4_RNA-bd_sf"/>
</dbReference>
<dbReference type="GO" id="GO:0019843">
    <property type="term" value="F:rRNA binding"/>
    <property type="evidence" value="ECO:0007669"/>
    <property type="project" value="UniProtKB-UniRule"/>
</dbReference>
<dbReference type="CDD" id="cd00165">
    <property type="entry name" value="S4"/>
    <property type="match status" value="1"/>
</dbReference>
<dbReference type="Pfam" id="PF00163">
    <property type="entry name" value="Ribosomal_S4"/>
    <property type="match status" value="1"/>
</dbReference>
<dbReference type="GO" id="GO:0003735">
    <property type="term" value="F:structural constituent of ribosome"/>
    <property type="evidence" value="ECO:0007669"/>
    <property type="project" value="InterPro"/>
</dbReference>
<dbReference type="SUPFAM" id="SSF55174">
    <property type="entry name" value="Alpha-L RNA-binding motif"/>
    <property type="match status" value="1"/>
</dbReference>
<dbReference type="GO" id="GO:0015935">
    <property type="term" value="C:small ribosomal subunit"/>
    <property type="evidence" value="ECO:0007669"/>
    <property type="project" value="InterPro"/>
</dbReference>
<comment type="caution">
    <text evidence="10">The sequence shown here is derived from an EMBL/GenBank/DDBJ whole genome shotgun (WGS) entry which is preliminary data.</text>
</comment>
<dbReference type="InterPro" id="IPR001912">
    <property type="entry name" value="Ribosomal_uS4_N"/>
</dbReference>
<dbReference type="HAMAP" id="MF_01306_B">
    <property type="entry name" value="Ribosomal_uS4_B"/>
    <property type="match status" value="1"/>
</dbReference>
<keyword evidence="4 7" id="KW-0689">Ribosomal protein</keyword>
<keyword evidence="5 7" id="KW-0687">Ribonucleoprotein</keyword>
<dbReference type="FunFam" id="3.10.290.10:FF:000001">
    <property type="entry name" value="30S ribosomal protein S4"/>
    <property type="match status" value="1"/>
</dbReference>
<evidence type="ECO:0000256" key="4">
    <source>
        <dbReference type="ARBA" id="ARBA00022980"/>
    </source>
</evidence>
<dbReference type="SMART" id="SM00363">
    <property type="entry name" value="S4"/>
    <property type="match status" value="1"/>
</dbReference>
<name>A0A7V5HN67_UNCW3</name>
<dbReference type="PROSITE" id="PS50889">
    <property type="entry name" value="S4"/>
    <property type="match status" value="1"/>
</dbReference>
<comment type="similarity">
    <text evidence="1 7">Belongs to the universal ribosomal protein uS4 family.</text>
</comment>
<dbReference type="NCBIfam" id="NF003717">
    <property type="entry name" value="PRK05327.1"/>
    <property type="match status" value="1"/>
</dbReference>
<dbReference type="EMBL" id="DRTX01000088">
    <property type="protein sequence ID" value="HHF53035.1"/>
    <property type="molecule type" value="Genomic_DNA"/>
</dbReference>
<protein>
    <recommendedName>
        <fullName evidence="6 7">Small ribosomal subunit protein uS4</fullName>
    </recommendedName>
</protein>
<dbReference type="PANTHER" id="PTHR11831">
    <property type="entry name" value="30S 40S RIBOSOMAL PROTEIN"/>
    <property type="match status" value="1"/>
</dbReference>
<organism evidence="10">
    <name type="scientific">candidate division WOR-3 bacterium</name>
    <dbReference type="NCBI Taxonomy" id="2052148"/>
    <lineage>
        <taxon>Bacteria</taxon>
        <taxon>Bacteria division WOR-3</taxon>
    </lineage>
</organism>
<evidence type="ECO:0000313" key="10">
    <source>
        <dbReference type="EMBL" id="HHF53035.1"/>
    </source>
</evidence>
<evidence type="ECO:0000259" key="9">
    <source>
        <dbReference type="SMART" id="SM01390"/>
    </source>
</evidence>
<accession>A0A7V5HN67</accession>